<sequence length="78" mass="8566">MCRHAILSAALRFSDDGDFELLSDADTIATFDSFDAASAEIDRMLAAGEIVEELDGTGYFTADNGRHVWIEPILEEAR</sequence>
<organism evidence="1 2">
    <name type="scientific">Neoroseomonas soli</name>
    <dbReference type="NCBI Taxonomy" id="1081025"/>
    <lineage>
        <taxon>Bacteria</taxon>
        <taxon>Pseudomonadati</taxon>
        <taxon>Pseudomonadota</taxon>
        <taxon>Alphaproteobacteria</taxon>
        <taxon>Acetobacterales</taxon>
        <taxon>Acetobacteraceae</taxon>
        <taxon>Neoroseomonas</taxon>
    </lineage>
</organism>
<accession>A0A9X9X0H6</accession>
<evidence type="ECO:0000313" key="2">
    <source>
        <dbReference type="Proteomes" id="UP001138751"/>
    </source>
</evidence>
<dbReference type="Proteomes" id="UP001138751">
    <property type="component" value="Unassembled WGS sequence"/>
</dbReference>
<reference evidence="1" key="1">
    <citation type="submission" date="2020-01" db="EMBL/GenBank/DDBJ databases">
        <authorList>
            <person name="Rat A."/>
        </authorList>
    </citation>
    <scope>NUCLEOTIDE SEQUENCE</scope>
    <source>
        <strain evidence="1">LMG 31231</strain>
    </source>
</reference>
<name>A0A9X9X0H6_9PROT</name>
<dbReference type="AlphaFoldDB" id="A0A9X9X0H6"/>
<keyword evidence="2" id="KW-1185">Reference proteome</keyword>
<reference evidence="1" key="2">
    <citation type="journal article" date="2021" name="Syst. Appl. Microbiol.">
        <title>Roseomonas hellenica sp. nov., isolated from roots of wild-growing Alkanna tinctoria.</title>
        <authorList>
            <person name="Rat A."/>
            <person name="Naranjo H.D."/>
            <person name="Lebbe L."/>
            <person name="Cnockaert M."/>
            <person name="Krigas N."/>
            <person name="Grigoriadou K."/>
            <person name="Maloupa E."/>
            <person name="Willems A."/>
        </authorList>
    </citation>
    <scope>NUCLEOTIDE SEQUENCE</scope>
    <source>
        <strain evidence="1">LMG 31231</strain>
    </source>
</reference>
<gene>
    <name evidence="1" type="ORF">GXW76_17125</name>
</gene>
<proteinExistence type="predicted"/>
<protein>
    <submittedName>
        <fullName evidence="1">Uncharacterized protein</fullName>
    </submittedName>
</protein>
<dbReference type="EMBL" id="JAAEDM010000053">
    <property type="protein sequence ID" value="MBR0672905.1"/>
    <property type="molecule type" value="Genomic_DNA"/>
</dbReference>
<dbReference type="RefSeq" id="WP_211863320.1">
    <property type="nucleotide sequence ID" value="NZ_JAAEDM010000053.1"/>
</dbReference>
<comment type="caution">
    <text evidence="1">The sequence shown here is derived from an EMBL/GenBank/DDBJ whole genome shotgun (WGS) entry which is preliminary data.</text>
</comment>
<evidence type="ECO:0000313" key="1">
    <source>
        <dbReference type="EMBL" id="MBR0672905.1"/>
    </source>
</evidence>